<comment type="caution">
    <text evidence="5">The sequence shown here is derived from an EMBL/GenBank/DDBJ whole genome shotgun (WGS) entry which is preliminary data.</text>
</comment>
<reference evidence="5 6" key="1">
    <citation type="journal article" date="2016" name="Genome Announc.">
        <title>Genome Sequence of Madurella mycetomatis mm55, Isolated from a Human Mycetoma Case in Sudan.</title>
        <authorList>
            <person name="Smit S."/>
            <person name="Derks M.F."/>
            <person name="Bervoets S."/>
            <person name="Fahal A."/>
            <person name="van Leeuwen W."/>
            <person name="van Belkum A."/>
            <person name="van de Sande W.W."/>
        </authorList>
    </citation>
    <scope>NUCLEOTIDE SEQUENCE [LARGE SCALE GENOMIC DNA]</scope>
    <source>
        <strain evidence="6">mm55</strain>
    </source>
</reference>
<evidence type="ECO:0000313" key="5">
    <source>
        <dbReference type="EMBL" id="KXX79400.1"/>
    </source>
</evidence>
<protein>
    <submittedName>
        <fullName evidence="5">GTPase IMAP family member 4</fullName>
    </submittedName>
</protein>
<dbReference type="AlphaFoldDB" id="A0A175W7Z9"/>
<keyword evidence="6" id="KW-1185">Reference proteome</keyword>
<keyword evidence="1" id="KW-0547">Nucleotide-binding</keyword>
<dbReference type="Pfam" id="PF04548">
    <property type="entry name" value="AIG1"/>
    <property type="match status" value="1"/>
</dbReference>
<dbReference type="OrthoDB" id="8954335at2759"/>
<dbReference type="EMBL" id="LCTW02000088">
    <property type="protein sequence ID" value="KXX79400.1"/>
    <property type="molecule type" value="Genomic_DNA"/>
</dbReference>
<evidence type="ECO:0000313" key="6">
    <source>
        <dbReference type="Proteomes" id="UP000078237"/>
    </source>
</evidence>
<dbReference type="STRING" id="100816.A0A175W7Z9"/>
<feature type="region of interest" description="Disordered" evidence="3">
    <location>
        <begin position="236"/>
        <end position="259"/>
    </location>
</feature>
<dbReference type="PANTHER" id="PTHR10903:SF184">
    <property type="entry name" value="GTP-BINDING PROTEIN A"/>
    <property type="match status" value="1"/>
</dbReference>
<evidence type="ECO:0000259" key="4">
    <source>
        <dbReference type="PROSITE" id="PS51720"/>
    </source>
</evidence>
<organism evidence="5 6">
    <name type="scientific">Madurella mycetomatis</name>
    <dbReference type="NCBI Taxonomy" id="100816"/>
    <lineage>
        <taxon>Eukaryota</taxon>
        <taxon>Fungi</taxon>
        <taxon>Dikarya</taxon>
        <taxon>Ascomycota</taxon>
        <taxon>Pezizomycotina</taxon>
        <taxon>Sordariomycetes</taxon>
        <taxon>Sordariomycetidae</taxon>
        <taxon>Sordariales</taxon>
        <taxon>Sordariales incertae sedis</taxon>
        <taxon>Madurella</taxon>
    </lineage>
</organism>
<evidence type="ECO:0000256" key="2">
    <source>
        <dbReference type="ARBA" id="ARBA00023134"/>
    </source>
</evidence>
<dbReference type="SUPFAM" id="SSF52540">
    <property type="entry name" value="P-loop containing nucleoside triphosphate hydrolases"/>
    <property type="match status" value="1"/>
</dbReference>
<dbReference type="InterPro" id="IPR045058">
    <property type="entry name" value="GIMA/IAN/Toc"/>
</dbReference>
<gene>
    <name evidence="5" type="ORF">MMYC01_204049</name>
</gene>
<dbReference type="InterPro" id="IPR027417">
    <property type="entry name" value="P-loop_NTPase"/>
</dbReference>
<keyword evidence="2" id="KW-0342">GTP-binding</keyword>
<evidence type="ECO:0000256" key="3">
    <source>
        <dbReference type="SAM" id="MobiDB-lite"/>
    </source>
</evidence>
<feature type="domain" description="AIG1-type G" evidence="4">
    <location>
        <begin position="9"/>
        <end position="225"/>
    </location>
</feature>
<sequence length="295" mass="33643">MGQRTETSKPEILIALLGVTGAGKTTFARLVSGDTSLKVGHSIHSCTQEPEVVRFKFSGYPIVLIDTPGFDDDSRSDVEILEELAAWMAQHGHLKHKQLDGLILLHPITVLRAGGAERKRTRLLKNILGPQAYKHIVIATTMHEHLNSEADINERVDGRRQELWGDMVNQGTKLVQHFNNKESADNIIDMIIQISKKLGKLRSLLQDELARDPRLIETTAGKDVKKQLEEEIRKVTTQLEQNRGKRPRKPLKRDKSQAGITARRAWRDWRDDQKELEEKLAMLQFRLKRLNSLSY</sequence>
<name>A0A175W7Z9_9PEZI</name>
<dbReference type="Proteomes" id="UP000078237">
    <property type="component" value="Unassembled WGS sequence"/>
</dbReference>
<evidence type="ECO:0000256" key="1">
    <source>
        <dbReference type="ARBA" id="ARBA00022741"/>
    </source>
</evidence>
<dbReference type="GO" id="GO:0005525">
    <property type="term" value="F:GTP binding"/>
    <property type="evidence" value="ECO:0007669"/>
    <property type="project" value="UniProtKB-KW"/>
</dbReference>
<dbReference type="PROSITE" id="PS51720">
    <property type="entry name" value="G_AIG1"/>
    <property type="match status" value="1"/>
</dbReference>
<dbReference type="Gene3D" id="3.40.50.300">
    <property type="entry name" value="P-loop containing nucleotide triphosphate hydrolases"/>
    <property type="match status" value="1"/>
</dbReference>
<accession>A0A175W7Z9</accession>
<dbReference type="PANTHER" id="PTHR10903">
    <property type="entry name" value="GTPASE, IMAP FAMILY MEMBER-RELATED"/>
    <property type="match status" value="1"/>
</dbReference>
<proteinExistence type="predicted"/>
<dbReference type="VEuPathDB" id="FungiDB:MMYC01_204049"/>
<dbReference type="InterPro" id="IPR006703">
    <property type="entry name" value="G_AIG1"/>
</dbReference>